<reference evidence="2" key="3">
    <citation type="submission" date="2015-04" db="UniProtKB">
        <authorList>
            <consortium name="EnsemblPlants"/>
        </authorList>
    </citation>
    <scope>IDENTIFICATION</scope>
    <source>
        <strain evidence="2">cv. Jemalong A17</strain>
    </source>
</reference>
<evidence type="ECO:0000313" key="3">
    <source>
        <dbReference type="Proteomes" id="UP000002051"/>
    </source>
</evidence>
<protein>
    <submittedName>
        <fullName evidence="1 2">Uncharacterized protein</fullName>
    </submittedName>
</protein>
<dbReference type="AlphaFoldDB" id="A0A072TRT1"/>
<keyword evidence="3" id="KW-1185">Reference proteome</keyword>
<evidence type="ECO:0000313" key="1">
    <source>
        <dbReference type="EMBL" id="KEH19558.1"/>
    </source>
</evidence>
<gene>
    <name evidence="1" type="ordered locus">MTR_8g463910</name>
</gene>
<sequence length="153" mass="17962">MERIFRAMMTNDDHNVSDPNNTDHLRRRRWGYDYDDDVCCGGWKGRRNGWYKHHTFEKPNCFIALSALEEPSPTQMVFASQFKNSLPTNSVTTFTVKLPSFSQFIEPQIQFSKKYDLGFEVTLFSKFAKQFKFEANSPNLSLIKREEAQSLTW</sequence>
<accession>A0A072TRT1</accession>
<organism evidence="1 3">
    <name type="scientific">Medicago truncatula</name>
    <name type="common">Barrel medic</name>
    <name type="synonym">Medicago tribuloides</name>
    <dbReference type="NCBI Taxonomy" id="3880"/>
    <lineage>
        <taxon>Eukaryota</taxon>
        <taxon>Viridiplantae</taxon>
        <taxon>Streptophyta</taxon>
        <taxon>Embryophyta</taxon>
        <taxon>Tracheophyta</taxon>
        <taxon>Spermatophyta</taxon>
        <taxon>Magnoliopsida</taxon>
        <taxon>eudicotyledons</taxon>
        <taxon>Gunneridae</taxon>
        <taxon>Pentapetalae</taxon>
        <taxon>rosids</taxon>
        <taxon>fabids</taxon>
        <taxon>Fabales</taxon>
        <taxon>Fabaceae</taxon>
        <taxon>Papilionoideae</taxon>
        <taxon>50 kb inversion clade</taxon>
        <taxon>NPAAA clade</taxon>
        <taxon>Hologalegina</taxon>
        <taxon>IRL clade</taxon>
        <taxon>Trifolieae</taxon>
        <taxon>Medicago</taxon>
    </lineage>
</organism>
<evidence type="ECO:0000313" key="2">
    <source>
        <dbReference type="EnsemblPlants" id="KEH19558"/>
    </source>
</evidence>
<name>A0A072TRT1_MEDTR</name>
<dbReference type="Proteomes" id="UP000002051">
    <property type="component" value="Chromosome 8"/>
</dbReference>
<dbReference type="EnsemblPlants" id="KEH19558">
    <property type="protein sequence ID" value="KEH19558"/>
    <property type="gene ID" value="MTR_8g463910"/>
</dbReference>
<dbReference type="HOGENOM" id="CLU_1715988_0_0_1"/>
<proteinExistence type="predicted"/>
<reference evidence="1 3" key="1">
    <citation type="journal article" date="2011" name="Nature">
        <title>The Medicago genome provides insight into the evolution of rhizobial symbioses.</title>
        <authorList>
            <person name="Young N.D."/>
            <person name="Debelle F."/>
            <person name="Oldroyd G.E."/>
            <person name="Geurts R."/>
            <person name="Cannon S.B."/>
            <person name="Udvardi M.K."/>
            <person name="Benedito V.A."/>
            <person name="Mayer K.F."/>
            <person name="Gouzy J."/>
            <person name="Schoof H."/>
            <person name="Van de Peer Y."/>
            <person name="Proost S."/>
            <person name="Cook D.R."/>
            <person name="Meyers B.C."/>
            <person name="Spannagl M."/>
            <person name="Cheung F."/>
            <person name="De Mita S."/>
            <person name="Krishnakumar V."/>
            <person name="Gundlach H."/>
            <person name="Zhou S."/>
            <person name="Mudge J."/>
            <person name="Bharti A.K."/>
            <person name="Murray J.D."/>
            <person name="Naoumkina M.A."/>
            <person name="Rosen B."/>
            <person name="Silverstein K.A."/>
            <person name="Tang H."/>
            <person name="Rombauts S."/>
            <person name="Zhao P.X."/>
            <person name="Zhou P."/>
            <person name="Barbe V."/>
            <person name="Bardou P."/>
            <person name="Bechner M."/>
            <person name="Bellec A."/>
            <person name="Berger A."/>
            <person name="Berges H."/>
            <person name="Bidwell S."/>
            <person name="Bisseling T."/>
            <person name="Choisne N."/>
            <person name="Couloux A."/>
            <person name="Denny R."/>
            <person name="Deshpande S."/>
            <person name="Dai X."/>
            <person name="Doyle J.J."/>
            <person name="Dudez A.M."/>
            <person name="Farmer A.D."/>
            <person name="Fouteau S."/>
            <person name="Franken C."/>
            <person name="Gibelin C."/>
            <person name="Gish J."/>
            <person name="Goldstein S."/>
            <person name="Gonzalez A.J."/>
            <person name="Green P.J."/>
            <person name="Hallab A."/>
            <person name="Hartog M."/>
            <person name="Hua A."/>
            <person name="Humphray S.J."/>
            <person name="Jeong D.H."/>
            <person name="Jing Y."/>
            <person name="Jocker A."/>
            <person name="Kenton S.M."/>
            <person name="Kim D.J."/>
            <person name="Klee K."/>
            <person name="Lai H."/>
            <person name="Lang C."/>
            <person name="Lin S."/>
            <person name="Macmil S.L."/>
            <person name="Magdelenat G."/>
            <person name="Matthews L."/>
            <person name="McCorrison J."/>
            <person name="Monaghan E.L."/>
            <person name="Mun J.H."/>
            <person name="Najar F.Z."/>
            <person name="Nicholson C."/>
            <person name="Noirot C."/>
            <person name="O'Bleness M."/>
            <person name="Paule C.R."/>
            <person name="Poulain J."/>
            <person name="Prion F."/>
            <person name="Qin B."/>
            <person name="Qu C."/>
            <person name="Retzel E.F."/>
            <person name="Riddle C."/>
            <person name="Sallet E."/>
            <person name="Samain S."/>
            <person name="Samson N."/>
            <person name="Sanders I."/>
            <person name="Saurat O."/>
            <person name="Scarpelli C."/>
            <person name="Schiex T."/>
            <person name="Segurens B."/>
            <person name="Severin A.J."/>
            <person name="Sherrier D.J."/>
            <person name="Shi R."/>
            <person name="Sims S."/>
            <person name="Singer S.R."/>
            <person name="Sinharoy S."/>
            <person name="Sterck L."/>
            <person name="Viollet A."/>
            <person name="Wang B.B."/>
            <person name="Wang K."/>
            <person name="Wang M."/>
            <person name="Wang X."/>
            <person name="Warfsmann J."/>
            <person name="Weissenbach J."/>
            <person name="White D.D."/>
            <person name="White J.D."/>
            <person name="Wiley G.B."/>
            <person name="Wincker P."/>
            <person name="Xing Y."/>
            <person name="Yang L."/>
            <person name="Yao Z."/>
            <person name="Ying F."/>
            <person name="Zhai J."/>
            <person name="Zhou L."/>
            <person name="Zuber A."/>
            <person name="Denarie J."/>
            <person name="Dixon R.A."/>
            <person name="May G.D."/>
            <person name="Schwartz D.C."/>
            <person name="Rogers J."/>
            <person name="Quetier F."/>
            <person name="Town C.D."/>
            <person name="Roe B.A."/>
        </authorList>
    </citation>
    <scope>NUCLEOTIDE SEQUENCE [LARGE SCALE GENOMIC DNA]</scope>
    <source>
        <strain evidence="1">A17</strain>
        <strain evidence="2 3">cv. Jemalong A17</strain>
    </source>
</reference>
<dbReference type="EMBL" id="CM001224">
    <property type="protein sequence ID" value="KEH19558.1"/>
    <property type="molecule type" value="Genomic_DNA"/>
</dbReference>
<reference evidence="1 3" key="2">
    <citation type="journal article" date="2014" name="BMC Genomics">
        <title>An improved genome release (version Mt4.0) for the model legume Medicago truncatula.</title>
        <authorList>
            <person name="Tang H."/>
            <person name="Krishnakumar V."/>
            <person name="Bidwell S."/>
            <person name="Rosen B."/>
            <person name="Chan A."/>
            <person name="Zhou S."/>
            <person name="Gentzbittel L."/>
            <person name="Childs K.L."/>
            <person name="Yandell M."/>
            <person name="Gundlach H."/>
            <person name="Mayer K.F."/>
            <person name="Schwartz D.C."/>
            <person name="Town C.D."/>
        </authorList>
    </citation>
    <scope>GENOME REANNOTATION</scope>
    <source>
        <strain evidence="1">A17</strain>
        <strain evidence="2 3">cv. Jemalong A17</strain>
    </source>
</reference>